<evidence type="ECO:0000313" key="4">
    <source>
        <dbReference type="EMBL" id="ROQ18583.1"/>
    </source>
</evidence>
<dbReference type="Pfam" id="PF00550">
    <property type="entry name" value="PP-binding"/>
    <property type="match status" value="1"/>
</dbReference>
<dbReference type="InterPro" id="IPR036736">
    <property type="entry name" value="ACP-like_sf"/>
</dbReference>
<feature type="domain" description="Carrier" evidence="3">
    <location>
        <begin position="1"/>
        <end position="82"/>
    </location>
</feature>
<accession>A0A3N1NQZ9</accession>
<evidence type="ECO:0000256" key="2">
    <source>
        <dbReference type="ARBA" id="ARBA00022553"/>
    </source>
</evidence>
<dbReference type="Proteomes" id="UP000273643">
    <property type="component" value="Unassembled WGS sequence"/>
</dbReference>
<evidence type="ECO:0000313" key="5">
    <source>
        <dbReference type="Proteomes" id="UP000273643"/>
    </source>
</evidence>
<dbReference type="PROSITE" id="PS00012">
    <property type="entry name" value="PHOSPHOPANTETHEINE"/>
    <property type="match status" value="1"/>
</dbReference>
<organism evidence="4 5">
    <name type="scientific">Marinimicrobium koreense</name>
    <dbReference type="NCBI Taxonomy" id="306545"/>
    <lineage>
        <taxon>Bacteria</taxon>
        <taxon>Pseudomonadati</taxon>
        <taxon>Pseudomonadota</taxon>
        <taxon>Gammaproteobacteria</taxon>
        <taxon>Cellvibrionales</taxon>
        <taxon>Cellvibrionaceae</taxon>
        <taxon>Marinimicrobium</taxon>
    </lineage>
</organism>
<dbReference type="SUPFAM" id="SSF47336">
    <property type="entry name" value="ACP-like"/>
    <property type="match status" value="1"/>
</dbReference>
<evidence type="ECO:0000256" key="1">
    <source>
        <dbReference type="ARBA" id="ARBA00022450"/>
    </source>
</evidence>
<keyword evidence="5" id="KW-1185">Reference proteome</keyword>
<proteinExistence type="predicted"/>
<sequence length="421" mass="48680">MASETFVRQLRDLMTRYLPRIPCEDLSPDSHLTYQLGLDSVELMQLLVLLENECGYALPEEALSAGDLERVSDLEVLVRPTAANDTVGEPELDVKVHCVVSCLCHPIKARGLDHRPLYFGVWDAEVFVDDQARLRYHDEAVDHGFFLTWFERLYGAEVSPWYDPALSKAHNIASLETRLAQRKPREHLMVMLDLYRLPERENRFQLNPFPHYVLLENDADPDRLWMWDPDFRWEGSLDRRRVLHAVESPAVAGGVCLDTCHLHAPEPEAVAAYFEVCFQPTVNTLTQAVEQVVRRHLPEAGEQPLDRLGSALAELPVLAIRKYAYEHGLAYFWRALERPADEFEHWCDEIEALVKGYDAVLYRANKVAHTRTRDDFARLSRRIAEQHQREYRIKRALFHAFNDWRKQSSIRGSVSREVAAL</sequence>
<reference evidence="4 5" key="1">
    <citation type="submission" date="2018-11" db="EMBL/GenBank/DDBJ databases">
        <title>Genomic Encyclopedia of Type Strains, Phase IV (KMG-IV): sequencing the most valuable type-strain genomes for metagenomic binning, comparative biology and taxonomic classification.</title>
        <authorList>
            <person name="Goeker M."/>
        </authorList>
    </citation>
    <scope>NUCLEOTIDE SEQUENCE [LARGE SCALE GENOMIC DNA]</scope>
    <source>
        <strain evidence="4 5">DSM 16974</strain>
    </source>
</reference>
<comment type="caution">
    <text evidence="4">The sequence shown here is derived from an EMBL/GenBank/DDBJ whole genome shotgun (WGS) entry which is preliminary data.</text>
</comment>
<protein>
    <submittedName>
        <fullName evidence="4">Acyl carrier protein</fullName>
    </submittedName>
</protein>
<name>A0A3N1NQZ9_9GAMM</name>
<dbReference type="GO" id="GO:0008270">
    <property type="term" value="F:zinc ion binding"/>
    <property type="evidence" value="ECO:0007669"/>
    <property type="project" value="InterPro"/>
</dbReference>
<dbReference type="PROSITE" id="PS00730">
    <property type="entry name" value="AP_NUCLEASE_F2_2"/>
    <property type="match status" value="1"/>
</dbReference>
<evidence type="ECO:0000259" key="3">
    <source>
        <dbReference type="PROSITE" id="PS50075"/>
    </source>
</evidence>
<dbReference type="InterPro" id="IPR046047">
    <property type="entry name" value="DUF6005"/>
</dbReference>
<dbReference type="InterPro" id="IPR009081">
    <property type="entry name" value="PP-bd_ACP"/>
</dbReference>
<dbReference type="EMBL" id="RJUK01000002">
    <property type="protein sequence ID" value="ROQ18583.1"/>
    <property type="molecule type" value="Genomic_DNA"/>
</dbReference>
<keyword evidence="1" id="KW-0596">Phosphopantetheine</keyword>
<dbReference type="RefSeq" id="WP_170162945.1">
    <property type="nucleotide sequence ID" value="NZ_RJUK01000002.1"/>
</dbReference>
<dbReference type="InterPro" id="IPR006162">
    <property type="entry name" value="Ppantetheine_attach_site"/>
</dbReference>
<dbReference type="Gene3D" id="1.10.1200.10">
    <property type="entry name" value="ACP-like"/>
    <property type="match status" value="1"/>
</dbReference>
<dbReference type="AlphaFoldDB" id="A0A3N1NQZ9"/>
<dbReference type="Pfam" id="PF19468">
    <property type="entry name" value="DUF6005"/>
    <property type="match status" value="1"/>
</dbReference>
<keyword evidence="2" id="KW-0597">Phosphoprotein</keyword>
<dbReference type="InterPro" id="IPR018246">
    <property type="entry name" value="AP_endonuc_F2_Zn_BS"/>
</dbReference>
<gene>
    <name evidence="4" type="ORF">EDC38_2811</name>
</gene>
<dbReference type="PROSITE" id="PS50075">
    <property type="entry name" value="CARRIER"/>
    <property type="match status" value="1"/>
</dbReference>